<proteinExistence type="predicted"/>
<keyword evidence="4" id="KW-1185">Reference proteome</keyword>
<dbReference type="PANTHER" id="PTHR47098">
    <property type="entry name" value="PROTEIN MAK32"/>
    <property type="match status" value="1"/>
</dbReference>
<dbReference type="Gene3D" id="3.40.1190.20">
    <property type="match status" value="1"/>
</dbReference>
<dbReference type="Pfam" id="PF00294">
    <property type="entry name" value="PfkB"/>
    <property type="match status" value="1"/>
</dbReference>
<keyword evidence="3" id="KW-0418">Kinase</keyword>
<evidence type="ECO:0000313" key="3">
    <source>
        <dbReference type="EMBL" id="KAK3684116.1"/>
    </source>
</evidence>
<dbReference type="AlphaFoldDB" id="A0AAE1C9I7"/>
<dbReference type="PANTHER" id="PTHR47098:SF1">
    <property type="entry name" value="PFKB FAMILY CARBOHYDRATE KINASE SUPERFAMILY (AFU_ORTHOLOGUE AFUA_4G09500)"/>
    <property type="match status" value="1"/>
</dbReference>
<evidence type="ECO:0000256" key="1">
    <source>
        <dbReference type="SAM" id="MobiDB-lite"/>
    </source>
</evidence>
<dbReference type="Proteomes" id="UP001270362">
    <property type="component" value="Unassembled WGS sequence"/>
</dbReference>
<feature type="region of interest" description="Disordered" evidence="1">
    <location>
        <begin position="1"/>
        <end position="44"/>
    </location>
</feature>
<comment type="caution">
    <text evidence="3">The sequence shown here is derived from an EMBL/GenBank/DDBJ whole genome shotgun (WGS) entry which is preliminary data.</text>
</comment>
<organism evidence="3 4">
    <name type="scientific">Podospora appendiculata</name>
    <dbReference type="NCBI Taxonomy" id="314037"/>
    <lineage>
        <taxon>Eukaryota</taxon>
        <taxon>Fungi</taxon>
        <taxon>Dikarya</taxon>
        <taxon>Ascomycota</taxon>
        <taxon>Pezizomycotina</taxon>
        <taxon>Sordariomycetes</taxon>
        <taxon>Sordariomycetidae</taxon>
        <taxon>Sordariales</taxon>
        <taxon>Podosporaceae</taxon>
        <taxon>Podospora</taxon>
    </lineage>
</organism>
<dbReference type="GO" id="GO:0016301">
    <property type="term" value="F:kinase activity"/>
    <property type="evidence" value="ECO:0007669"/>
    <property type="project" value="UniProtKB-KW"/>
</dbReference>
<gene>
    <name evidence="3" type="ORF">B0T22DRAFT_520677</name>
</gene>
<accession>A0AAE1C9I7</accession>
<dbReference type="InterPro" id="IPR029056">
    <property type="entry name" value="Ribokinase-like"/>
</dbReference>
<reference evidence="3" key="1">
    <citation type="journal article" date="2023" name="Mol. Phylogenet. Evol.">
        <title>Genome-scale phylogeny and comparative genomics of the fungal order Sordariales.</title>
        <authorList>
            <person name="Hensen N."/>
            <person name="Bonometti L."/>
            <person name="Westerberg I."/>
            <person name="Brannstrom I.O."/>
            <person name="Guillou S."/>
            <person name="Cros-Aarteil S."/>
            <person name="Calhoun S."/>
            <person name="Haridas S."/>
            <person name="Kuo A."/>
            <person name="Mondo S."/>
            <person name="Pangilinan J."/>
            <person name="Riley R."/>
            <person name="LaButti K."/>
            <person name="Andreopoulos B."/>
            <person name="Lipzen A."/>
            <person name="Chen C."/>
            <person name="Yan M."/>
            <person name="Daum C."/>
            <person name="Ng V."/>
            <person name="Clum A."/>
            <person name="Steindorff A."/>
            <person name="Ohm R.A."/>
            <person name="Martin F."/>
            <person name="Silar P."/>
            <person name="Natvig D.O."/>
            <person name="Lalanne C."/>
            <person name="Gautier V."/>
            <person name="Ament-Velasquez S.L."/>
            <person name="Kruys A."/>
            <person name="Hutchinson M.I."/>
            <person name="Powell A.J."/>
            <person name="Barry K."/>
            <person name="Miller A.N."/>
            <person name="Grigoriev I.V."/>
            <person name="Debuchy R."/>
            <person name="Gladieux P."/>
            <person name="Hiltunen Thoren M."/>
            <person name="Johannesson H."/>
        </authorList>
    </citation>
    <scope>NUCLEOTIDE SEQUENCE</scope>
    <source>
        <strain evidence="3">CBS 314.62</strain>
    </source>
</reference>
<protein>
    <submittedName>
        <fullName evidence="3">Carbohydrate/purine kinase</fullName>
    </submittedName>
</protein>
<sequence length="409" mass="44476">MNFTRYPFGLPHSRVPSQQPNKPSKHGKEKQPSKPHDARPKKAPPLAFVSLGLTQLEDIKHPGREVVRNVLGGPGLYSMAGARIIAGHARRREIGYLGVVGVDGLPRRELDGLLAWDTQLLIVGERGQETTRAVVAYEEYPSQPFRLATWRFTTPPLHPHTLDAFHSRPQLSTASAIHLFGAPVLITSQITTLLELRSPGAPRLLLVWEPDPATLTAHTLPAYLNACRLVDVFSPSDVELTKLFTLTPVPRFRARAIEHYATLLLEQGIGPDRRGTLVVRAGAHGCLVASRRQGAEMVWLPAYYHRDEVNAEAAVVDVTGAGSVFLGALAYALSAGGLGMGMGMGDVVQAAKVAMVAASFRVERVGLPRVVRVADGDSEELWNGASVAERRRRYLRGVEGEVYLPASDG</sequence>
<feature type="compositionally biased region" description="Basic and acidic residues" evidence="1">
    <location>
        <begin position="29"/>
        <end position="40"/>
    </location>
</feature>
<evidence type="ECO:0000259" key="2">
    <source>
        <dbReference type="Pfam" id="PF00294"/>
    </source>
</evidence>
<name>A0AAE1C9I7_9PEZI</name>
<dbReference type="EMBL" id="JAULSO010000004">
    <property type="protein sequence ID" value="KAK3684116.1"/>
    <property type="molecule type" value="Genomic_DNA"/>
</dbReference>
<evidence type="ECO:0000313" key="4">
    <source>
        <dbReference type="Proteomes" id="UP001270362"/>
    </source>
</evidence>
<keyword evidence="3" id="KW-0808">Transferase</keyword>
<reference evidence="3" key="2">
    <citation type="submission" date="2023-06" db="EMBL/GenBank/DDBJ databases">
        <authorList>
            <consortium name="Lawrence Berkeley National Laboratory"/>
            <person name="Haridas S."/>
            <person name="Hensen N."/>
            <person name="Bonometti L."/>
            <person name="Westerberg I."/>
            <person name="Brannstrom I.O."/>
            <person name="Guillou S."/>
            <person name="Cros-Aarteil S."/>
            <person name="Calhoun S."/>
            <person name="Kuo A."/>
            <person name="Mondo S."/>
            <person name="Pangilinan J."/>
            <person name="Riley R."/>
            <person name="Labutti K."/>
            <person name="Andreopoulos B."/>
            <person name="Lipzen A."/>
            <person name="Chen C."/>
            <person name="Yanf M."/>
            <person name="Daum C."/>
            <person name="Ng V."/>
            <person name="Clum A."/>
            <person name="Steindorff A."/>
            <person name="Ohm R."/>
            <person name="Martin F."/>
            <person name="Silar P."/>
            <person name="Natvig D."/>
            <person name="Lalanne C."/>
            <person name="Gautier V."/>
            <person name="Ament-Velasquez S.L."/>
            <person name="Kruys A."/>
            <person name="Hutchinson M.I."/>
            <person name="Powell A.J."/>
            <person name="Barry K."/>
            <person name="Miller A.N."/>
            <person name="Grigoriev I.V."/>
            <person name="Debuchy R."/>
            <person name="Gladieux P."/>
            <person name="Thoren M.H."/>
            <person name="Johannesson H."/>
        </authorList>
    </citation>
    <scope>NUCLEOTIDE SEQUENCE</scope>
    <source>
        <strain evidence="3">CBS 314.62</strain>
    </source>
</reference>
<dbReference type="SUPFAM" id="SSF53613">
    <property type="entry name" value="Ribokinase-like"/>
    <property type="match status" value="1"/>
</dbReference>
<dbReference type="InterPro" id="IPR011611">
    <property type="entry name" value="PfkB_dom"/>
</dbReference>
<feature type="domain" description="Carbohydrate kinase PfkB" evidence="2">
    <location>
        <begin position="214"/>
        <end position="366"/>
    </location>
</feature>